<proteinExistence type="predicted"/>
<evidence type="ECO:0000313" key="3">
    <source>
        <dbReference type="Proteomes" id="UP000257109"/>
    </source>
</evidence>
<evidence type="ECO:0000313" key="2">
    <source>
        <dbReference type="EMBL" id="RDY00863.1"/>
    </source>
</evidence>
<feature type="non-terminal residue" evidence="2">
    <location>
        <position position="1"/>
    </location>
</feature>
<name>A0A371HDI4_MUCPR</name>
<dbReference type="AlphaFoldDB" id="A0A371HDI4"/>
<organism evidence="2 3">
    <name type="scientific">Mucuna pruriens</name>
    <name type="common">Velvet bean</name>
    <name type="synonym">Dolichos pruriens</name>
    <dbReference type="NCBI Taxonomy" id="157652"/>
    <lineage>
        <taxon>Eukaryota</taxon>
        <taxon>Viridiplantae</taxon>
        <taxon>Streptophyta</taxon>
        <taxon>Embryophyta</taxon>
        <taxon>Tracheophyta</taxon>
        <taxon>Spermatophyta</taxon>
        <taxon>Magnoliopsida</taxon>
        <taxon>eudicotyledons</taxon>
        <taxon>Gunneridae</taxon>
        <taxon>Pentapetalae</taxon>
        <taxon>rosids</taxon>
        <taxon>fabids</taxon>
        <taxon>Fabales</taxon>
        <taxon>Fabaceae</taxon>
        <taxon>Papilionoideae</taxon>
        <taxon>50 kb inversion clade</taxon>
        <taxon>NPAAA clade</taxon>
        <taxon>indigoferoid/millettioid clade</taxon>
        <taxon>Phaseoleae</taxon>
        <taxon>Mucuna</taxon>
    </lineage>
</organism>
<dbReference type="Proteomes" id="UP000257109">
    <property type="component" value="Unassembled WGS sequence"/>
</dbReference>
<feature type="signal peptide" evidence="1">
    <location>
        <begin position="1"/>
        <end position="26"/>
    </location>
</feature>
<dbReference type="OrthoDB" id="1447914at2759"/>
<feature type="chain" id="PRO_5016638609" evidence="1">
    <location>
        <begin position="27"/>
        <end position="61"/>
    </location>
</feature>
<keyword evidence="3" id="KW-1185">Reference proteome</keyword>
<evidence type="ECO:0000256" key="1">
    <source>
        <dbReference type="SAM" id="SignalP"/>
    </source>
</evidence>
<dbReference type="EMBL" id="QJKJ01002886">
    <property type="protein sequence ID" value="RDY00863.1"/>
    <property type="molecule type" value="Genomic_DNA"/>
</dbReference>
<keyword evidence="1" id="KW-0732">Signal</keyword>
<sequence>MGYLKKLVINMVLLFVLLLSMNLATARVPLWISEPHFKAHGRLLPDALDDPHNHNYKKGKR</sequence>
<protein>
    <submittedName>
        <fullName evidence="2">Uncharacterized protein</fullName>
    </submittedName>
</protein>
<reference evidence="2" key="1">
    <citation type="submission" date="2018-05" db="EMBL/GenBank/DDBJ databases">
        <title>Draft genome of Mucuna pruriens seed.</title>
        <authorList>
            <person name="Nnadi N.E."/>
            <person name="Vos R."/>
            <person name="Hasami M.H."/>
            <person name="Devisetty U.K."/>
            <person name="Aguiy J.C."/>
        </authorList>
    </citation>
    <scope>NUCLEOTIDE SEQUENCE [LARGE SCALE GENOMIC DNA]</scope>
    <source>
        <strain evidence="2">JCA_2017</strain>
    </source>
</reference>
<gene>
    <name evidence="2" type="ORF">CR513_15893</name>
</gene>
<accession>A0A371HDI4</accession>
<comment type="caution">
    <text evidence="2">The sequence shown here is derived from an EMBL/GenBank/DDBJ whole genome shotgun (WGS) entry which is preliminary data.</text>
</comment>